<dbReference type="InterPro" id="IPR057736">
    <property type="entry name" value="SAF_PseI/NeuA/NeuB"/>
</dbReference>
<protein>
    <submittedName>
        <fullName evidence="2">Shikimate dehydrogenase</fullName>
    </submittedName>
</protein>
<dbReference type="InterPro" id="IPR051690">
    <property type="entry name" value="PseI-like"/>
</dbReference>
<dbReference type="SMART" id="SM00858">
    <property type="entry name" value="SAF"/>
    <property type="match status" value="1"/>
</dbReference>
<dbReference type="PROSITE" id="PS50844">
    <property type="entry name" value="AFP_LIKE"/>
    <property type="match status" value="1"/>
</dbReference>
<evidence type="ECO:0000259" key="1">
    <source>
        <dbReference type="PROSITE" id="PS50844"/>
    </source>
</evidence>
<dbReference type="RefSeq" id="WP_159524681.1">
    <property type="nucleotide sequence ID" value="NZ_WUUU01000001.1"/>
</dbReference>
<comment type="caution">
    <text evidence="2">The sequence shown here is derived from an EMBL/GenBank/DDBJ whole genome shotgun (WGS) entry which is preliminary data.</text>
</comment>
<dbReference type="EMBL" id="WUUU01000001">
    <property type="protein sequence ID" value="MXR19079.1"/>
    <property type="molecule type" value="Genomic_DNA"/>
</dbReference>
<dbReference type="SUPFAM" id="SSF51569">
    <property type="entry name" value="Aldolase"/>
    <property type="match status" value="1"/>
</dbReference>
<dbReference type="InterPro" id="IPR006190">
    <property type="entry name" value="SAF_AFP_Neu5Ac"/>
</dbReference>
<dbReference type="PANTHER" id="PTHR42966:SF1">
    <property type="entry name" value="SIALIC ACID SYNTHASE"/>
    <property type="match status" value="1"/>
</dbReference>
<evidence type="ECO:0000313" key="2">
    <source>
        <dbReference type="EMBL" id="MXR19079.1"/>
    </source>
</evidence>
<proteinExistence type="predicted"/>
<dbReference type="GO" id="GO:0016051">
    <property type="term" value="P:carbohydrate biosynthetic process"/>
    <property type="evidence" value="ECO:0007669"/>
    <property type="project" value="InterPro"/>
</dbReference>
<dbReference type="OrthoDB" id="71219at2157"/>
<dbReference type="Pfam" id="PF08666">
    <property type="entry name" value="SAF"/>
    <property type="match status" value="1"/>
</dbReference>
<dbReference type="Proteomes" id="UP000471521">
    <property type="component" value="Unassembled WGS sequence"/>
</dbReference>
<evidence type="ECO:0000313" key="3">
    <source>
        <dbReference type="Proteomes" id="UP000471521"/>
    </source>
</evidence>
<dbReference type="Gene3D" id="3.20.20.70">
    <property type="entry name" value="Aldolase class I"/>
    <property type="match status" value="1"/>
</dbReference>
<dbReference type="Pfam" id="PF03102">
    <property type="entry name" value="NeuB"/>
    <property type="match status" value="1"/>
</dbReference>
<sequence length="352" mass="38373">MEIGSHQIGTGDETFVIAEAGSNHNGDFETAKELIDRGAEAGVDAVKFQVFAADDLYVENSGTDEDLAEDQSIHDVISTLELPRKWIPELHEHCERRDVLFLATPFDQRAIELLDEHIPAYKIASSSITHLAFLERIAETGKPIIMSTGAHELAEVKTAVQTLREAGATDVALFHCVSSYPTPINRINVRAIDTLRETFSVPVGLSDHTTDPVIAPAAAVSRGAAILEKHFTLDRSMEGPDHSFALEPAELAEMVDAVRKTENALGDGNIGVQEIEAHTYEVARRSVHATRDIAEGETLTKEKVAVLRPGKQDKGAPPADYDDLLGRTAKAPIEKDAGITWDDIVDPMQEDQ</sequence>
<organism evidence="2 3">
    <name type="scientific">Halobacterium bonnevillei</name>
    <dbReference type="NCBI Taxonomy" id="2692200"/>
    <lineage>
        <taxon>Archaea</taxon>
        <taxon>Methanobacteriati</taxon>
        <taxon>Methanobacteriota</taxon>
        <taxon>Stenosarchaea group</taxon>
        <taxon>Halobacteria</taxon>
        <taxon>Halobacteriales</taxon>
        <taxon>Halobacteriaceae</taxon>
        <taxon>Halobacterium</taxon>
    </lineage>
</organism>
<name>A0A6B0SN76_9EURY</name>
<dbReference type="AlphaFoldDB" id="A0A6B0SN76"/>
<feature type="domain" description="AFP-like" evidence="1">
    <location>
        <begin position="286"/>
        <end position="347"/>
    </location>
</feature>
<reference evidence="2 3" key="1">
    <citation type="submission" date="2019-12" db="EMBL/GenBank/DDBJ databases">
        <title>Isolation and characterization of three novel carbon monoxide-oxidizing members of Halobacteria from salione crusts and soils.</title>
        <authorList>
            <person name="Myers M.R."/>
            <person name="King G.M."/>
        </authorList>
    </citation>
    <scope>NUCLEOTIDE SEQUENCE [LARGE SCALE GENOMIC DNA]</scope>
    <source>
        <strain evidence="2 3">PCN9</strain>
    </source>
</reference>
<dbReference type="CDD" id="cd11615">
    <property type="entry name" value="SAF_NeuB_like"/>
    <property type="match status" value="1"/>
</dbReference>
<dbReference type="PANTHER" id="PTHR42966">
    <property type="entry name" value="N-ACETYLNEURAMINATE SYNTHASE"/>
    <property type="match status" value="1"/>
</dbReference>
<dbReference type="InterPro" id="IPR013974">
    <property type="entry name" value="SAF"/>
</dbReference>
<dbReference type="Gene3D" id="3.90.1210.10">
    <property type="entry name" value="Antifreeze-like/N-acetylneuraminic acid synthase C-terminal domain"/>
    <property type="match status" value="1"/>
</dbReference>
<accession>A0A6B0SN76</accession>
<keyword evidence="3" id="KW-1185">Reference proteome</keyword>
<dbReference type="InterPro" id="IPR013132">
    <property type="entry name" value="PseI/NeuA/B-like_N"/>
</dbReference>
<dbReference type="SUPFAM" id="SSF51269">
    <property type="entry name" value="AFP III-like domain"/>
    <property type="match status" value="1"/>
</dbReference>
<gene>
    <name evidence="2" type="ORF">GRX66_00075</name>
</gene>
<dbReference type="InterPro" id="IPR013785">
    <property type="entry name" value="Aldolase_TIM"/>
</dbReference>
<dbReference type="GO" id="GO:0047444">
    <property type="term" value="F:N-acylneuraminate-9-phosphate synthase activity"/>
    <property type="evidence" value="ECO:0007669"/>
    <property type="project" value="TreeGrafter"/>
</dbReference>
<dbReference type="InterPro" id="IPR036732">
    <property type="entry name" value="AFP_Neu5c_C_sf"/>
</dbReference>